<dbReference type="EMBL" id="VSSQ01026110">
    <property type="protein sequence ID" value="MPM74656.1"/>
    <property type="molecule type" value="Genomic_DNA"/>
</dbReference>
<comment type="caution">
    <text evidence="1">The sequence shown here is derived from an EMBL/GenBank/DDBJ whole genome shotgun (WGS) entry which is preliminary data.</text>
</comment>
<organism evidence="1">
    <name type="scientific">bioreactor metagenome</name>
    <dbReference type="NCBI Taxonomy" id="1076179"/>
    <lineage>
        <taxon>unclassified sequences</taxon>
        <taxon>metagenomes</taxon>
        <taxon>ecological metagenomes</taxon>
    </lineage>
</organism>
<sequence>MNIVLNGIFFLPFLFAKEYKSKAIEEQSNLDL</sequence>
<evidence type="ECO:0000313" key="1">
    <source>
        <dbReference type="EMBL" id="MPM74656.1"/>
    </source>
</evidence>
<gene>
    <name evidence="1" type="ORF">SDC9_121645</name>
</gene>
<proteinExistence type="predicted"/>
<reference evidence="1" key="1">
    <citation type="submission" date="2019-08" db="EMBL/GenBank/DDBJ databases">
        <authorList>
            <person name="Kucharzyk K."/>
            <person name="Murdoch R.W."/>
            <person name="Higgins S."/>
            <person name="Loffler F."/>
        </authorList>
    </citation>
    <scope>NUCLEOTIDE SEQUENCE</scope>
</reference>
<dbReference type="AlphaFoldDB" id="A0A645CCH3"/>
<name>A0A645CCH3_9ZZZZ</name>
<protein>
    <submittedName>
        <fullName evidence="1">Uncharacterized protein</fullName>
    </submittedName>
</protein>
<accession>A0A645CCH3</accession>